<evidence type="ECO:0000313" key="8">
    <source>
        <dbReference type="EMBL" id="KAK8026496.1"/>
    </source>
</evidence>
<keyword evidence="7" id="KW-1133">Transmembrane helix</keyword>
<keyword evidence="3 6" id="KW-0349">Heme</keyword>
<reference evidence="8 9" key="1">
    <citation type="submission" date="2023-01" db="EMBL/GenBank/DDBJ databases">
        <title>Analysis of 21 Apiospora genomes using comparative genomics revels a genus with tremendous synthesis potential of carbohydrate active enzymes and secondary metabolites.</title>
        <authorList>
            <person name="Sorensen T."/>
        </authorList>
    </citation>
    <scope>NUCLEOTIDE SEQUENCE [LARGE SCALE GENOMIC DNA]</scope>
    <source>
        <strain evidence="8 9">CBS 20057</strain>
    </source>
</reference>
<dbReference type="InterPro" id="IPR036396">
    <property type="entry name" value="Cyt_P450_sf"/>
</dbReference>
<keyword evidence="6" id="KW-0560">Oxidoreductase</keyword>
<name>A0ABR1S3W9_9PEZI</name>
<evidence type="ECO:0000256" key="2">
    <source>
        <dbReference type="ARBA" id="ARBA00010617"/>
    </source>
</evidence>
<dbReference type="Gene3D" id="1.10.630.10">
    <property type="entry name" value="Cytochrome P450"/>
    <property type="match status" value="1"/>
</dbReference>
<dbReference type="InterPro" id="IPR002401">
    <property type="entry name" value="Cyt_P450_E_grp-I"/>
</dbReference>
<evidence type="ECO:0000256" key="3">
    <source>
        <dbReference type="ARBA" id="ARBA00022617"/>
    </source>
</evidence>
<dbReference type="Pfam" id="PF00067">
    <property type="entry name" value="p450"/>
    <property type="match status" value="1"/>
</dbReference>
<dbReference type="PRINTS" id="PR00385">
    <property type="entry name" value="P450"/>
</dbReference>
<evidence type="ECO:0000256" key="4">
    <source>
        <dbReference type="ARBA" id="ARBA00022723"/>
    </source>
</evidence>
<evidence type="ECO:0000313" key="9">
    <source>
        <dbReference type="Proteomes" id="UP001396898"/>
    </source>
</evidence>
<dbReference type="InterPro" id="IPR050121">
    <property type="entry name" value="Cytochrome_P450_monoxygenase"/>
</dbReference>
<accession>A0ABR1S3W9</accession>
<protein>
    <recommendedName>
        <fullName evidence="10">Cytochrome P450</fullName>
    </recommendedName>
</protein>
<dbReference type="SUPFAM" id="SSF48264">
    <property type="entry name" value="Cytochrome P450"/>
    <property type="match status" value="1"/>
</dbReference>
<keyword evidence="4 6" id="KW-0479">Metal-binding</keyword>
<dbReference type="Proteomes" id="UP001396898">
    <property type="component" value="Unassembled WGS sequence"/>
</dbReference>
<dbReference type="EMBL" id="JAQQWI010000007">
    <property type="protein sequence ID" value="KAK8026496.1"/>
    <property type="molecule type" value="Genomic_DNA"/>
</dbReference>
<evidence type="ECO:0000256" key="5">
    <source>
        <dbReference type="ARBA" id="ARBA00023004"/>
    </source>
</evidence>
<keyword evidence="5 6" id="KW-0408">Iron</keyword>
<keyword evidence="7" id="KW-0812">Transmembrane</keyword>
<dbReference type="InterPro" id="IPR001128">
    <property type="entry name" value="Cyt_P450"/>
</dbReference>
<evidence type="ECO:0000256" key="7">
    <source>
        <dbReference type="SAM" id="Phobius"/>
    </source>
</evidence>
<gene>
    <name evidence="8" type="ORF">PG991_003552</name>
</gene>
<proteinExistence type="inferred from homology"/>
<evidence type="ECO:0000256" key="1">
    <source>
        <dbReference type="ARBA" id="ARBA00001971"/>
    </source>
</evidence>
<comment type="caution">
    <text evidence="8">The sequence shown here is derived from an EMBL/GenBank/DDBJ whole genome shotgun (WGS) entry which is preliminary data.</text>
</comment>
<evidence type="ECO:0008006" key="10">
    <source>
        <dbReference type="Google" id="ProtNLM"/>
    </source>
</evidence>
<dbReference type="PANTHER" id="PTHR24305">
    <property type="entry name" value="CYTOCHROME P450"/>
    <property type="match status" value="1"/>
</dbReference>
<dbReference type="PROSITE" id="PS00086">
    <property type="entry name" value="CYTOCHROME_P450"/>
    <property type="match status" value="1"/>
</dbReference>
<dbReference type="InterPro" id="IPR017972">
    <property type="entry name" value="Cyt_P450_CS"/>
</dbReference>
<keyword evidence="9" id="KW-1185">Reference proteome</keyword>
<comment type="similarity">
    <text evidence="2 6">Belongs to the cytochrome P450 family.</text>
</comment>
<keyword evidence="6" id="KW-0503">Monooxygenase</keyword>
<dbReference type="CDD" id="cd11070">
    <property type="entry name" value="CYP56-like"/>
    <property type="match status" value="1"/>
</dbReference>
<dbReference type="PANTHER" id="PTHR24305:SF166">
    <property type="entry name" value="CYTOCHROME P450 12A4, MITOCHONDRIAL-RELATED"/>
    <property type="match status" value="1"/>
</dbReference>
<comment type="cofactor">
    <cofactor evidence="1">
        <name>heme</name>
        <dbReference type="ChEBI" id="CHEBI:30413"/>
    </cofactor>
</comment>
<organism evidence="8 9">
    <name type="scientific">Apiospora marii</name>
    <dbReference type="NCBI Taxonomy" id="335849"/>
    <lineage>
        <taxon>Eukaryota</taxon>
        <taxon>Fungi</taxon>
        <taxon>Dikarya</taxon>
        <taxon>Ascomycota</taxon>
        <taxon>Pezizomycotina</taxon>
        <taxon>Sordariomycetes</taxon>
        <taxon>Xylariomycetidae</taxon>
        <taxon>Amphisphaeriales</taxon>
        <taxon>Apiosporaceae</taxon>
        <taxon>Apiospora</taxon>
    </lineage>
</organism>
<sequence length="556" mass="63933">MCFSYVLGLSLISFTIAWCIYSWISLLRNYLVARKIGVPLRLLPISHGNPFWMIVDRKVVTFLRKLPLLGNDNFTRYNWRGWEIREKCRSHLEMGPVWMHITPGRNWLYVCDPDTLVDIFRRRTDFPRPLELFAILDVFGDNLATVDGDQWKKHRKIASSCFNESNNAIVWSESLSQADDMMRYWTSRPTVSTIADDLRTLSLHVLSRAGFGKAFKFQGHHEKVAVATNYKESLKMVLDNCVLIMALGTKFLSKPWLPARLRRVYQAYIAFQQYLTSLYESEKQHMAESHSTGRTLMSTLIKASAEEEAESMSLTERELYGNMFLFNFAGHDTTTHTLTFALMYLAINPQVQEWIAEEIASVSDWDYTTDFPQLTRCIAVLMETLRLYTPVPVAKWTDSQAQQLNVGGNTITVPANTMVIASYAAVHTHPEFWGDDALDWRPSRWIQDTGVLGDGEELITPRRGTFIAWSEGERSCPGKKFSQVEFVATIASLFRHWRVEPTRRSGESATEARHRILHQLETDSAQVLLLQMLHPERAVLSWKKKERVVLRSTSST</sequence>
<keyword evidence="7" id="KW-0472">Membrane</keyword>
<evidence type="ECO:0000256" key="6">
    <source>
        <dbReference type="RuleBase" id="RU000461"/>
    </source>
</evidence>
<dbReference type="PRINTS" id="PR00463">
    <property type="entry name" value="EP450I"/>
</dbReference>
<feature type="transmembrane region" description="Helical" evidence="7">
    <location>
        <begin position="6"/>
        <end position="26"/>
    </location>
</feature>